<keyword evidence="3" id="KW-1185">Reference proteome</keyword>
<dbReference type="Proteomes" id="UP000466632">
    <property type="component" value="Chromosome"/>
</dbReference>
<sequence length="59" mass="6239">MDRGSYGVPTGAIDWIDVTVDVPAPQPCPAAHRPPTSSLSRHSPGRRSGPALFAKENIT</sequence>
<evidence type="ECO:0000313" key="3">
    <source>
        <dbReference type="Proteomes" id="UP000466632"/>
    </source>
</evidence>
<dbReference type="EMBL" id="AP022582">
    <property type="protein sequence ID" value="BBY01527.1"/>
    <property type="molecule type" value="Genomic_DNA"/>
</dbReference>
<name>A0A7I7NXX4_9MYCO</name>
<proteinExistence type="predicted"/>
<dbReference type="RefSeq" id="WP_163679365.1">
    <property type="nucleotide sequence ID" value="NZ_AP022582.1"/>
</dbReference>
<protein>
    <submittedName>
        <fullName evidence="2">Uncharacterized protein</fullName>
    </submittedName>
</protein>
<dbReference type="AlphaFoldDB" id="A0A7I7NXX4"/>
<reference evidence="2 3" key="1">
    <citation type="journal article" date="2019" name="Emerg. Microbes Infect.">
        <title>Comprehensive subspecies identification of 175 nontuberculous mycobacteria species based on 7547 genomic profiles.</title>
        <authorList>
            <person name="Matsumoto Y."/>
            <person name="Kinjo T."/>
            <person name="Motooka D."/>
            <person name="Nabeya D."/>
            <person name="Jung N."/>
            <person name="Uechi K."/>
            <person name="Horii T."/>
            <person name="Iida T."/>
            <person name="Fujita J."/>
            <person name="Nakamura S."/>
        </authorList>
    </citation>
    <scope>NUCLEOTIDE SEQUENCE [LARGE SCALE GENOMIC DNA]</scope>
    <source>
        <strain evidence="2 3">JCM 16018</strain>
    </source>
</reference>
<dbReference type="KEGG" id="mseo:MSEO_20260"/>
<accession>A0A7I7NXX4</accession>
<gene>
    <name evidence="2" type="ORF">MSEO_20260</name>
</gene>
<evidence type="ECO:0000256" key="1">
    <source>
        <dbReference type="SAM" id="MobiDB-lite"/>
    </source>
</evidence>
<organism evidence="2 3">
    <name type="scientific">Mycobacterium seoulense</name>
    <dbReference type="NCBI Taxonomy" id="386911"/>
    <lineage>
        <taxon>Bacteria</taxon>
        <taxon>Bacillati</taxon>
        <taxon>Actinomycetota</taxon>
        <taxon>Actinomycetes</taxon>
        <taxon>Mycobacteriales</taxon>
        <taxon>Mycobacteriaceae</taxon>
        <taxon>Mycobacterium</taxon>
    </lineage>
</organism>
<feature type="region of interest" description="Disordered" evidence="1">
    <location>
        <begin position="23"/>
        <end position="59"/>
    </location>
</feature>
<evidence type="ECO:0000313" key="2">
    <source>
        <dbReference type="EMBL" id="BBY01527.1"/>
    </source>
</evidence>